<evidence type="ECO:0000313" key="3">
    <source>
        <dbReference type="Proteomes" id="UP000005824"/>
    </source>
</evidence>
<dbReference type="AlphaFoldDB" id="B4CW01"/>
<reference evidence="2 3" key="1">
    <citation type="journal article" date="2011" name="J. Bacteriol.">
        <title>Genome sequence of Chthoniobacter flavus Ellin428, an aerobic heterotrophic soil bacterium.</title>
        <authorList>
            <person name="Kant R."/>
            <person name="van Passel M.W."/>
            <person name="Palva A."/>
            <person name="Lucas S."/>
            <person name="Lapidus A."/>
            <person name="Glavina Del Rio T."/>
            <person name="Dalin E."/>
            <person name="Tice H."/>
            <person name="Bruce D."/>
            <person name="Goodwin L."/>
            <person name="Pitluck S."/>
            <person name="Larimer F.W."/>
            <person name="Land M.L."/>
            <person name="Hauser L."/>
            <person name="Sangwan P."/>
            <person name="de Vos W.M."/>
            <person name="Janssen P.H."/>
            <person name="Smidt H."/>
        </authorList>
    </citation>
    <scope>NUCLEOTIDE SEQUENCE [LARGE SCALE GENOMIC DNA]</scope>
    <source>
        <strain evidence="2 3">Ellin428</strain>
    </source>
</reference>
<protein>
    <submittedName>
        <fullName evidence="2">Uncharacterized protein</fullName>
    </submittedName>
</protein>
<gene>
    <name evidence="2" type="ORF">CfE428DRAFT_0838</name>
</gene>
<dbReference type="Proteomes" id="UP000005824">
    <property type="component" value="Unassembled WGS sequence"/>
</dbReference>
<organism evidence="2 3">
    <name type="scientific">Chthoniobacter flavus Ellin428</name>
    <dbReference type="NCBI Taxonomy" id="497964"/>
    <lineage>
        <taxon>Bacteria</taxon>
        <taxon>Pseudomonadati</taxon>
        <taxon>Verrucomicrobiota</taxon>
        <taxon>Spartobacteria</taxon>
        <taxon>Chthoniobacterales</taxon>
        <taxon>Chthoniobacteraceae</taxon>
        <taxon>Chthoniobacter</taxon>
    </lineage>
</organism>
<comment type="caution">
    <text evidence="2">The sequence shown here is derived from an EMBL/GenBank/DDBJ whole genome shotgun (WGS) entry which is preliminary data.</text>
</comment>
<dbReference type="EMBL" id="ABVL01000002">
    <property type="protein sequence ID" value="EDY21593.1"/>
    <property type="molecule type" value="Genomic_DNA"/>
</dbReference>
<dbReference type="InParanoid" id="B4CW01"/>
<sequence>MVALLLGVVLIATGWEKSYRDHCIFIAATISRGGGFFTSQPAANGPAVPATVHSDPSWMQQKSVLDSTKQSGVDRSGVHTNEPLLHQTR</sequence>
<dbReference type="STRING" id="497964.CfE428DRAFT_0838"/>
<proteinExistence type="predicted"/>
<name>B4CW01_9BACT</name>
<evidence type="ECO:0000256" key="1">
    <source>
        <dbReference type="SAM" id="MobiDB-lite"/>
    </source>
</evidence>
<keyword evidence="3" id="KW-1185">Reference proteome</keyword>
<feature type="compositionally biased region" description="Polar residues" evidence="1">
    <location>
        <begin position="57"/>
        <end position="73"/>
    </location>
</feature>
<feature type="region of interest" description="Disordered" evidence="1">
    <location>
        <begin position="43"/>
        <end position="89"/>
    </location>
</feature>
<accession>B4CW01</accession>
<evidence type="ECO:0000313" key="2">
    <source>
        <dbReference type="EMBL" id="EDY21593.1"/>
    </source>
</evidence>